<dbReference type="RefSeq" id="WP_251592587.1">
    <property type="nucleotide sequence ID" value="NZ_JAMLJI010000002.1"/>
</dbReference>
<proteinExistence type="inferred from homology"/>
<feature type="region of interest" description="Disordered" evidence="3">
    <location>
        <begin position="1"/>
        <end position="30"/>
    </location>
</feature>
<dbReference type="PROSITE" id="PS01173">
    <property type="entry name" value="LIPASE_GDXG_HIS"/>
    <property type="match status" value="1"/>
</dbReference>
<dbReference type="Proteomes" id="UP001269375">
    <property type="component" value="Unassembled WGS sequence"/>
</dbReference>
<reference evidence="5 6" key="1">
    <citation type="submission" date="2023-04" db="EMBL/GenBank/DDBJ databases">
        <title>A long-awaited taxogenomic arrangement of the family Halomonadaceae.</title>
        <authorList>
            <person name="De La Haba R."/>
            <person name="Chuvochina M."/>
            <person name="Wittouck S."/>
            <person name="Arahal D.R."/>
            <person name="Sanchez-Porro C."/>
            <person name="Hugenholtz P."/>
            <person name="Ventosa A."/>
        </authorList>
    </citation>
    <scope>NUCLEOTIDE SEQUENCE [LARGE SCALE GENOMIC DNA]</scope>
    <source>
        <strain evidence="5 6">DSM 22428</strain>
    </source>
</reference>
<evidence type="ECO:0000313" key="5">
    <source>
        <dbReference type="EMBL" id="MDR5894950.1"/>
    </source>
</evidence>
<dbReference type="Pfam" id="PF07859">
    <property type="entry name" value="Abhydrolase_3"/>
    <property type="match status" value="1"/>
</dbReference>
<accession>A0ABU1GSE9</accession>
<organism evidence="5 6">
    <name type="scientific">Larsenimonas suaedae</name>
    <dbReference type="NCBI Taxonomy" id="1851019"/>
    <lineage>
        <taxon>Bacteria</taxon>
        <taxon>Pseudomonadati</taxon>
        <taxon>Pseudomonadota</taxon>
        <taxon>Gammaproteobacteria</taxon>
        <taxon>Oceanospirillales</taxon>
        <taxon>Halomonadaceae</taxon>
        <taxon>Larsenimonas</taxon>
    </lineage>
</organism>
<dbReference type="Gene3D" id="3.40.50.1820">
    <property type="entry name" value="alpha/beta hydrolase"/>
    <property type="match status" value="1"/>
</dbReference>
<comment type="caution">
    <text evidence="5">The sequence shown here is derived from an EMBL/GenBank/DDBJ whole genome shotgun (WGS) entry which is preliminary data.</text>
</comment>
<evidence type="ECO:0000256" key="3">
    <source>
        <dbReference type="SAM" id="MobiDB-lite"/>
    </source>
</evidence>
<gene>
    <name evidence="5" type="ORF">QC825_02525</name>
</gene>
<feature type="compositionally biased region" description="Basic and acidic residues" evidence="3">
    <location>
        <begin position="1"/>
        <end position="19"/>
    </location>
</feature>
<dbReference type="InterPro" id="IPR050300">
    <property type="entry name" value="GDXG_lipolytic_enzyme"/>
</dbReference>
<protein>
    <submittedName>
        <fullName evidence="5">Alpha/beta hydrolase</fullName>
    </submittedName>
</protein>
<dbReference type="InterPro" id="IPR002168">
    <property type="entry name" value="Lipase_GDXG_HIS_AS"/>
</dbReference>
<comment type="similarity">
    <text evidence="1">Belongs to the 'GDXG' lipolytic enzyme family.</text>
</comment>
<keyword evidence="6" id="KW-1185">Reference proteome</keyword>
<dbReference type="PANTHER" id="PTHR48081:SF8">
    <property type="entry name" value="ALPHA_BETA HYDROLASE FOLD-3 DOMAIN-CONTAINING PROTEIN-RELATED"/>
    <property type="match status" value="1"/>
</dbReference>
<dbReference type="PANTHER" id="PTHR48081">
    <property type="entry name" value="AB HYDROLASE SUPERFAMILY PROTEIN C4A8.06C"/>
    <property type="match status" value="1"/>
</dbReference>
<evidence type="ECO:0000313" key="6">
    <source>
        <dbReference type="Proteomes" id="UP001269375"/>
    </source>
</evidence>
<dbReference type="InterPro" id="IPR013094">
    <property type="entry name" value="AB_hydrolase_3"/>
</dbReference>
<sequence>MGLDSQSRHVLEQDARLAPKEPSLLPADLRAQTRERSKRYGLAPEKVGRVEEYAIAGEGGDIAVRAYQPAETPPETGYPTLIYFHGGGFVVGDLDTHDGLCRFLCHHAEVQVIAVDYRLAPEAIFPAAHDDALAVLDAITMAPVDHQVDLSRLIVGGDSAGGNIAVTLAHRSIGRDDVMLAGQLLLYPWLKLSPAPDSPSKRHFGERNGLDLASLNQFALMYDPRLNWENPKASPFFLSDLWGLPPSFVASIEHDPLCDEAEVFAMRLAQQGIGVTWRRYLGTIHSCAVMAGAIDQGRYMLEDAVQWLRGACH</sequence>
<name>A0ABU1GSE9_9GAMM</name>
<feature type="domain" description="Alpha/beta hydrolase fold-3" evidence="4">
    <location>
        <begin position="81"/>
        <end position="287"/>
    </location>
</feature>
<dbReference type="GO" id="GO:0016787">
    <property type="term" value="F:hydrolase activity"/>
    <property type="evidence" value="ECO:0007669"/>
    <property type="project" value="UniProtKB-KW"/>
</dbReference>
<keyword evidence="2 5" id="KW-0378">Hydrolase</keyword>
<dbReference type="EMBL" id="JARWAO010000001">
    <property type="protein sequence ID" value="MDR5894950.1"/>
    <property type="molecule type" value="Genomic_DNA"/>
</dbReference>
<dbReference type="SUPFAM" id="SSF53474">
    <property type="entry name" value="alpha/beta-Hydrolases"/>
    <property type="match status" value="1"/>
</dbReference>
<dbReference type="InterPro" id="IPR029058">
    <property type="entry name" value="AB_hydrolase_fold"/>
</dbReference>
<evidence type="ECO:0000256" key="1">
    <source>
        <dbReference type="ARBA" id="ARBA00010515"/>
    </source>
</evidence>
<evidence type="ECO:0000256" key="2">
    <source>
        <dbReference type="ARBA" id="ARBA00022801"/>
    </source>
</evidence>
<evidence type="ECO:0000259" key="4">
    <source>
        <dbReference type="Pfam" id="PF07859"/>
    </source>
</evidence>